<dbReference type="SUPFAM" id="SSF103247">
    <property type="entry name" value="TT1751-like"/>
    <property type="match status" value="1"/>
</dbReference>
<dbReference type="EMBL" id="WUFV01000012">
    <property type="protein sequence ID" value="NEK17140.1"/>
    <property type="molecule type" value="Genomic_DNA"/>
</dbReference>
<accession>A0A7K3VIZ4</accession>
<sequence length="161" mass="17964">MTSSKDIKKISVEHVTIRSGRKFTAVKAKLESIIPRIDDGIFTLLRYRQTERALQELEALPALSIFGFRDHGALLQVAGLQRQSIQYDIGNPLTASKMTRHRIAAGLYAPVRVLLLEDVDGVAFEYDRPITTFGHLADPQVDEVAQKLDQDLMAALEEAAF</sequence>
<dbReference type="Proteomes" id="UP000471705">
    <property type="component" value="Unassembled WGS sequence"/>
</dbReference>
<evidence type="ECO:0000259" key="1">
    <source>
        <dbReference type="Pfam" id="PF03625"/>
    </source>
</evidence>
<dbReference type="Gene3D" id="3.30.310.70">
    <property type="entry name" value="TT1751-like domain"/>
    <property type="match status" value="1"/>
</dbReference>
<dbReference type="Pfam" id="PF03625">
    <property type="entry name" value="DUF302"/>
    <property type="match status" value="1"/>
</dbReference>
<proteinExistence type="predicted"/>
<feature type="domain" description="DUF302" evidence="1">
    <location>
        <begin position="70"/>
        <end position="129"/>
    </location>
</feature>
<dbReference type="AlphaFoldDB" id="A0A7K3VIZ4"/>
<gene>
    <name evidence="2" type="ORF">GR257_20055</name>
</gene>
<dbReference type="InterPro" id="IPR005180">
    <property type="entry name" value="DUF302"/>
</dbReference>
<name>A0A7K3VIZ4_RHILE</name>
<dbReference type="InterPro" id="IPR035923">
    <property type="entry name" value="TT1751-like_sf"/>
</dbReference>
<comment type="caution">
    <text evidence="2">The sequence shown here is derived from an EMBL/GenBank/DDBJ whole genome shotgun (WGS) entry which is preliminary data.</text>
</comment>
<dbReference type="CDD" id="cd14797">
    <property type="entry name" value="DUF302"/>
    <property type="match status" value="1"/>
</dbReference>
<protein>
    <submittedName>
        <fullName evidence="2">DUF302 domain-containing protein</fullName>
    </submittedName>
</protein>
<dbReference type="RefSeq" id="WP_164047838.1">
    <property type="nucleotide sequence ID" value="NZ_JAAXBO010000004.1"/>
</dbReference>
<evidence type="ECO:0000313" key="2">
    <source>
        <dbReference type="EMBL" id="NEK17140.1"/>
    </source>
</evidence>
<reference evidence="2 3" key="1">
    <citation type="submission" date="2019-12" db="EMBL/GenBank/DDBJ databases">
        <title>Rhizobium genotypes associated with high levels of biological nitrogen fixation by grain legumes in a temperate-maritime cropping system.</title>
        <authorList>
            <person name="Maluk M."/>
            <person name="Francesc Ferrando Molina F."/>
            <person name="Lopez Del Egido L."/>
            <person name="Lafos M."/>
            <person name="Langarica-Fuentes A."/>
            <person name="Gebre Yohannes G."/>
            <person name="Young M.W."/>
            <person name="Martin P."/>
            <person name="Gantlett R."/>
            <person name="Kenicer G."/>
            <person name="Hawes C."/>
            <person name="Begg G.S."/>
            <person name="Quilliam R.S."/>
            <person name="Squire G.R."/>
            <person name="Poole P.S."/>
            <person name="Young P.W."/>
            <person name="Iannetta P.M."/>
            <person name="James E.K."/>
        </authorList>
    </citation>
    <scope>NUCLEOTIDE SEQUENCE [LARGE SCALE GENOMIC DNA]</scope>
    <source>
        <strain evidence="2 3">JHI54</strain>
    </source>
</reference>
<organism evidence="2 3">
    <name type="scientific">Rhizobium leguminosarum</name>
    <dbReference type="NCBI Taxonomy" id="384"/>
    <lineage>
        <taxon>Bacteria</taxon>
        <taxon>Pseudomonadati</taxon>
        <taxon>Pseudomonadota</taxon>
        <taxon>Alphaproteobacteria</taxon>
        <taxon>Hyphomicrobiales</taxon>
        <taxon>Rhizobiaceae</taxon>
        <taxon>Rhizobium/Agrobacterium group</taxon>
        <taxon>Rhizobium</taxon>
    </lineage>
</organism>
<evidence type="ECO:0000313" key="3">
    <source>
        <dbReference type="Proteomes" id="UP000471705"/>
    </source>
</evidence>